<dbReference type="eggNOG" id="COG0582">
    <property type="taxonomic scope" value="Bacteria"/>
</dbReference>
<dbReference type="Gene3D" id="1.10.150.130">
    <property type="match status" value="1"/>
</dbReference>
<evidence type="ECO:0000313" key="2">
    <source>
        <dbReference type="EMBL" id="EGD58005.1"/>
    </source>
</evidence>
<protein>
    <submittedName>
        <fullName evidence="2">Phage integrase family protein</fullName>
    </submittedName>
</protein>
<evidence type="ECO:0000256" key="1">
    <source>
        <dbReference type="ARBA" id="ARBA00023125"/>
    </source>
</evidence>
<dbReference type="HOGENOM" id="CLU_1473765_0_0_5"/>
<dbReference type="InterPro" id="IPR010998">
    <property type="entry name" value="Integrase_recombinase_N"/>
</dbReference>
<gene>
    <name evidence="2" type="ORF">Y88_3335</name>
</gene>
<sequence length="183" mass="20669">MKLDDLDKAKRAAKDLFTEYQFKQKHDVPVITRRLADVARYVIADMRTSLNGGGGKKVFEDYITALDRYLIPYFGKKHVGNIGYDDIKAFDTWRTAAMKRDPKASTVNTHNSALNRVFTEAVARGYMSKNQVPSLLNKGSDAERRPDFTREEYRSLTAHFPHGSRTAAKANHTICDSCCAITC</sequence>
<comment type="caution">
    <text evidence="2">The sequence shown here is derived from an EMBL/GenBank/DDBJ whole genome shotgun (WGS) entry which is preliminary data.</text>
</comment>
<dbReference type="Proteomes" id="UP000004728">
    <property type="component" value="Unassembled WGS sequence"/>
</dbReference>
<name>F1ZBR9_9SPHN</name>
<keyword evidence="3" id="KW-1185">Reference proteome</keyword>
<organism evidence="2 3">
    <name type="scientific">Novosphingobium nitrogenifigens DSM 19370</name>
    <dbReference type="NCBI Taxonomy" id="983920"/>
    <lineage>
        <taxon>Bacteria</taxon>
        <taxon>Pseudomonadati</taxon>
        <taxon>Pseudomonadota</taxon>
        <taxon>Alphaproteobacteria</taxon>
        <taxon>Sphingomonadales</taxon>
        <taxon>Sphingomonadaceae</taxon>
        <taxon>Novosphingobium</taxon>
    </lineage>
</organism>
<proteinExistence type="predicted"/>
<dbReference type="SUPFAM" id="SSF56349">
    <property type="entry name" value="DNA breaking-rejoining enzymes"/>
    <property type="match status" value="1"/>
</dbReference>
<dbReference type="InterPro" id="IPR011010">
    <property type="entry name" value="DNA_brk_join_enz"/>
</dbReference>
<reference evidence="2 3" key="1">
    <citation type="journal article" date="2012" name="J. Bacteriol.">
        <title>Draft Genome Sequence of Novosphingobium nitrogenifigens Y88T.</title>
        <authorList>
            <person name="Strabala T.J."/>
            <person name="Macdonald L."/>
            <person name="Liu V."/>
            <person name="Smit A.M."/>
        </authorList>
    </citation>
    <scope>NUCLEOTIDE SEQUENCE [LARGE SCALE GENOMIC DNA]</scope>
    <source>
        <strain evidence="2 3">DSM 19370</strain>
    </source>
</reference>
<keyword evidence="1" id="KW-0238">DNA-binding</keyword>
<dbReference type="EMBL" id="AEWJ01000051">
    <property type="protein sequence ID" value="EGD58005.1"/>
    <property type="molecule type" value="Genomic_DNA"/>
</dbReference>
<accession>F1ZBR9</accession>
<dbReference type="InParanoid" id="F1ZBR9"/>
<dbReference type="STRING" id="983920.Y88_3335"/>
<dbReference type="AlphaFoldDB" id="F1ZBR9"/>
<dbReference type="GO" id="GO:0003677">
    <property type="term" value="F:DNA binding"/>
    <property type="evidence" value="ECO:0007669"/>
    <property type="project" value="UniProtKB-KW"/>
</dbReference>
<evidence type="ECO:0000313" key="3">
    <source>
        <dbReference type="Proteomes" id="UP000004728"/>
    </source>
</evidence>
<dbReference type="RefSeq" id="WP_008070479.1">
    <property type="nucleotide sequence ID" value="NZ_AQWK01000007.1"/>
</dbReference>